<reference evidence="2" key="1">
    <citation type="journal article" date="2013" name="Genome Announc.">
        <title>Draft Genome Sequence of Loktanella cinnabarina LL-001T, Isolated from Deep-Sea Floor Sediment.</title>
        <authorList>
            <person name="Nishi S."/>
            <person name="Tsubouchi T."/>
            <person name="Takaki Y."/>
            <person name="Koyanagi R."/>
            <person name="Satoh N."/>
            <person name="Maruyama T."/>
            <person name="Hatada Y."/>
        </authorList>
    </citation>
    <scope>NUCLEOTIDE SEQUENCE [LARGE SCALE GENOMIC DNA]</scope>
    <source>
        <strain evidence="2">LL-001</strain>
    </source>
</reference>
<dbReference type="OrthoDB" id="63487at2"/>
<dbReference type="EMBL" id="BATB01000037">
    <property type="protein sequence ID" value="GAD56457.1"/>
    <property type="molecule type" value="Genomic_DNA"/>
</dbReference>
<name>U2Z5X4_9RHOB</name>
<evidence type="ECO:0000313" key="2">
    <source>
        <dbReference type="EMBL" id="GAD56457.1"/>
    </source>
</evidence>
<dbReference type="CDD" id="cd24082">
    <property type="entry name" value="ASKHA_NBD_GspK-like"/>
    <property type="match status" value="1"/>
</dbReference>
<sequence>MKQAVSLYLGIDGGGTGCRAAIWRDGVVGQGAAGPANLTSDFEGGMANLRSAITAAAQSAGLGAAELEQAIGHAGLAGVQTDDMARKVAGQLPGRCCVTEDRDIAIAGALGAEGDGAVLAIGTGSFVGLRRGGTIRAVGGWGLQLSDQASGGWLGRAALAATLEAVDGMRDRTALSEALLARMGGTPQEIVGYAASARPADYGALAPVLVQALEAGDPLARDLFARGAGWLDRALAALGHRLEEPICLTGGLGPRYRALLDRPDRRFVAPLGTPLDGALILARAAGGRA</sequence>
<dbReference type="STRING" id="1337093.MBELCI_2509"/>
<dbReference type="RefSeq" id="WP_021694558.1">
    <property type="nucleotide sequence ID" value="NZ_BATB01000037.1"/>
</dbReference>
<dbReference type="InterPro" id="IPR043129">
    <property type="entry name" value="ATPase_NBD"/>
</dbReference>
<dbReference type="Pfam" id="PF01869">
    <property type="entry name" value="BcrAD_BadFG"/>
    <property type="match status" value="1"/>
</dbReference>
<dbReference type="Proteomes" id="UP000016566">
    <property type="component" value="Unassembled WGS sequence"/>
</dbReference>
<evidence type="ECO:0000313" key="3">
    <source>
        <dbReference type="Proteomes" id="UP000016566"/>
    </source>
</evidence>
<dbReference type="PANTHER" id="PTHR43190">
    <property type="entry name" value="N-ACETYL-D-GLUCOSAMINE KINASE"/>
    <property type="match status" value="1"/>
</dbReference>
<dbReference type="InterPro" id="IPR052519">
    <property type="entry name" value="Euk-type_GlcNAc_Kinase"/>
</dbReference>
<dbReference type="PANTHER" id="PTHR43190:SF3">
    <property type="entry name" value="N-ACETYL-D-GLUCOSAMINE KINASE"/>
    <property type="match status" value="1"/>
</dbReference>
<protein>
    <submittedName>
        <fullName evidence="2">N-acetylglucosamine kinase of eukaryotic type</fullName>
    </submittedName>
</protein>
<dbReference type="InterPro" id="IPR002731">
    <property type="entry name" value="ATPase_BadF"/>
</dbReference>
<evidence type="ECO:0000259" key="1">
    <source>
        <dbReference type="Pfam" id="PF01869"/>
    </source>
</evidence>
<feature type="domain" description="ATPase BadF/BadG/BcrA/BcrD type" evidence="1">
    <location>
        <begin position="9"/>
        <end position="252"/>
    </location>
</feature>
<dbReference type="SUPFAM" id="SSF53067">
    <property type="entry name" value="Actin-like ATPase domain"/>
    <property type="match status" value="2"/>
</dbReference>
<dbReference type="GO" id="GO:0016301">
    <property type="term" value="F:kinase activity"/>
    <property type="evidence" value="ECO:0007669"/>
    <property type="project" value="UniProtKB-KW"/>
</dbReference>
<keyword evidence="2" id="KW-0808">Transferase</keyword>
<comment type="caution">
    <text evidence="2">The sequence shown here is derived from an EMBL/GenBank/DDBJ whole genome shotgun (WGS) entry which is preliminary data.</text>
</comment>
<gene>
    <name evidence="2" type="ORF">MBELCI_2509</name>
</gene>
<dbReference type="eggNOG" id="COG2971">
    <property type="taxonomic scope" value="Bacteria"/>
</dbReference>
<proteinExistence type="predicted"/>
<keyword evidence="3" id="KW-1185">Reference proteome</keyword>
<accession>U2Z5X4</accession>
<organism evidence="2 3">
    <name type="scientific">Limimaricola cinnabarinus LL-001</name>
    <dbReference type="NCBI Taxonomy" id="1337093"/>
    <lineage>
        <taxon>Bacteria</taxon>
        <taxon>Pseudomonadati</taxon>
        <taxon>Pseudomonadota</taxon>
        <taxon>Alphaproteobacteria</taxon>
        <taxon>Rhodobacterales</taxon>
        <taxon>Paracoccaceae</taxon>
        <taxon>Limimaricola</taxon>
    </lineage>
</organism>
<dbReference type="AlphaFoldDB" id="U2Z5X4"/>
<dbReference type="Gene3D" id="3.30.420.40">
    <property type="match status" value="2"/>
</dbReference>
<keyword evidence="2" id="KW-0418">Kinase</keyword>